<evidence type="ECO:0000256" key="5">
    <source>
        <dbReference type="ARBA" id="ARBA00022737"/>
    </source>
</evidence>
<dbReference type="Pfam" id="PF00005">
    <property type="entry name" value="ABC_tran"/>
    <property type="match status" value="2"/>
</dbReference>
<keyword evidence="15" id="KW-1185">Reference proteome</keyword>
<dbReference type="SUPFAM" id="SSF52540">
    <property type="entry name" value="P-loop containing nucleoside triphosphate hydrolases"/>
    <property type="match status" value="2"/>
</dbReference>
<dbReference type="GO" id="GO:0005524">
    <property type="term" value="F:ATP binding"/>
    <property type="evidence" value="ECO:0007669"/>
    <property type="project" value="UniProtKB-KW"/>
</dbReference>
<evidence type="ECO:0000256" key="10">
    <source>
        <dbReference type="SAM" id="MobiDB-lite"/>
    </source>
</evidence>
<feature type="transmembrane region" description="Helical" evidence="11">
    <location>
        <begin position="228"/>
        <end position="247"/>
    </location>
</feature>
<evidence type="ECO:0000256" key="7">
    <source>
        <dbReference type="ARBA" id="ARBA00022840"/>
    </source>
</evidence>
<feature type="domain" description="ABC transmembrane type-1" evidence="13">
    <location>
        <begin position="707"/>
        <end position="1001"/>
    </location>
</feature>
<dbReference type="EnsemblMetazoa" id="XM_031931495">
    <property type="protein sequence ID" value="XP_031787355"/>
    <property type="gene ID" value="LOC100120763"/>
</dbReference>
<dbReference type="CDD" id="cd03250">
    <property type="entry name" value="ABCC_MRP_domain1"/>
    <property type="match status" value="1"/>
</dbReference>
<comment type="similarity">
    <text evidence="2">Belongs to the ABC transporter superfamily. ABCC family. Conjugate transporter (TC 3.A.1.208) subfamily.</text>
</comment>
<dbReference type="CDD" id="cd18580">
    <property type="entry name" value="ABC_6TM_ABCC_D2"/>
    <property type="match status" value="1"/>
</dbReference>
<dbReference type="PANTHER" id="PTHR24223">
    <property type="entry name" value="ATP-BINDING CASSETTE SUB-FAMILY C"/>
    <property type="match status" value="1"/>
</dbReference>
<keyword evidence="5" id="KW-0677">Repeat</keyword>
<evidence type="ECO:0000256" key="3">
    <source>
        <dbReference type="ARBA" id="ARBA00022448"/>
    </source>
</evidence>
<feature type="transmembrane region" description="Helical" evidence="11">
    <location>
        <begin position="880"/>
        <end position="900"/>
    </location>
</feature>
<dbReference type="PROSITE" id="PS50929">
    <property type="entry name" value="ABC_TM1F"/>
    <property type="match status" value="2"/>
</dbReference>
<evidence type="ECO:0000256" key="4">
    <source>
        <dbReference type="ARBA" id="ARBA00022692"/>
    </source>
</evidence>
<reference evidence="14" key="1">
    <citation type="submission" date="2021-01" db="UniProtKB">
        <authorList>
            <consortium name="EnsemblMetazoa"/>
        </authorList>
    </citation>
    <scope>IDENTIFICATION</scope>
</reference>
<proteinExistence type="inferred from homology"/>
<feature type="transmembrane region" description="Helical" evidence="11">
    <location>
        <begin position="127"/>
        <end position="144"/>
    </location>
</feature>
<feature type="compositionally biased region" description="Low complexity" evidence="10">
    <location>
        <begin position="748"/>
        <end position="761"/>
    </location>
</feature>
<evidence type="ECO:0000256" key="11">
    <source>
        <dbReference type="SAM" id="Phobius"/>
    </source>
</evidence>
<dbReference type="Proteomes" id="UP000002358">
    <property type="component" value="Chromosome 5"/>
</dbReference>
<dbReference type="RefSeq" id="XP_031787355.1">
    <property type="nucleotide sequence ID" value="XM_031931495.2"/>
</dbReference>
<evidence type="ECO:0000256" key="1">
    <source>
        <dbReference type="ARBA" id="ARBA00004141"/>
    </source>
</evidence>
<keyword evidence="6" id="KW-0547">Nucleotide-binding</keyword>
<dbReference type="InterPro" id="IPR044726">
    <property type="entry name" value="ABCC_6TM_D2"/>
</dbReference>
<feature type="domain" description="ABC transporter" evidence="12">
    <location>
        <begin position="428"/>
        <end position="651"/>
    </location>
</feature>
<evidence type="ECO:0000256" key="8">
    <source>
        <dbReference type="ARBA" id="ARBA00022989"/>
    </source>
</evidence>
<dbReference type="GO" id="GO:0140359">
    <property type="term" value="F:ABC-type transporter activity"/>
    <property type="evidence" value="ECO:0007669"/>
    <property type="project" value="InterPro"/>
</dbReference>
<protein>
    <recommendedName>
        <fullName evidence="16">Multidrug resistance-associated protein lethal(2)03659</fullName>
    </recommendedName>
</protein>
<dbReference type="SMART" id="SM00382">
    <property type="entry name" value="AAA"/>
    <property type="match status" value="2"/>
</dbReference>
<dbReference type="Pfam" id="PF00664">
    <property type="entry name" value="ABC_membrane"/>
    <property type="match status" value="2"/>
</dbReference>
<feature type="transmembrane region" description="Helical" evidence="11">
    <location>
        <begin position="996"/>
        <end position="1015"/>
    </location>
</feature>
<dbReference type="InterPro" id="IPR036640">
    <property type="entry name" value="ABC1_TM_sf"/>
</dbReference>
<dbReference type="InterPro" id="IPR017871">
    <property type="entry name" value="ABC_transporter-like_CS"/>
</dbReference>
<dbReference type="SMR" id="A0A7M7QJ31"/>
<feature type="transmembrane region" description="Helical" evidence="11">
    <location>
        <begin position="780"/>
        <end position="801"/>
    </location>
</feature>
<dbReference type="FunFam" id="3.40.50.300:FF:000973">
    <property type="entry name" value="Multidrug resistance-associated protein 4"/>
    <property type="match status" value="1"/>
</dbReference>
<evidence type="ECO:0000256" key="6">
    <source>
        <dbReference type="ARBA" id="ARBA00022741"/>
    </source>
</evidence>
<feature type="transmembrane region" description="Helical" evidence="11">
    <location>
        <begin position="97"/>
        <end position="115"/>
    </location>
</feature>
<feature type="domain" description="ABC transporter" evidence="12">
    <location>
        <begin position="1062"/>
        <end position="1295"/>
    </location>
</feature>
<evidence type="ECO:0000256" key="9">
    <source>
        <dbReference type="ARBA" id="ARBA00023136"/>
    </source>
</evidence>
<keyword evidence="7" id="KW-0067">ATP-binding</keyword>
<dbReference type="PROSITE" id="PS50893">
    <property type="entry name" value="ABC_TRANSPORTER_2"/>
    <property type="match status" value="2"/>
</dbReference>
<feature type="domain" description="ABC transmembrane type-1" evidence="13">
    <location>
        <begin position="97"/>
        <end position="370"/>
    </location>
</feature>
<organism evidence="14 15">
    <name type="scientific">Nasonia vitripennis</name>
    <name type="common">Parasitic wasp</name>
    <dbReference type="NCBI Taxonomy" id="7425"/>
    <lineage>
        <taxon>Eukaryota</taxon>
        <taxon>Metazoa</taxon>
        <taxon>Ecdysozoa</taxon>
        <taxon>Arthropoda</taxon>
        <taxon>Hexapoda</taxon>
        <taxon>Insecta</taxon>
        <taxon>Pterygota</taxon>
        <taxon>Neoptera</taxon>
        <taxon>Endopterygota</taxon>
        <taxon>Hymenoptera</taxon>
        <taxon>Apocrita</taxon>
        <taxon>Proctotrupomorpha</taxon>
        <taxon>Chalcidoidea</taxon>
        <taxon>Pteromalidae</taxon>
        <taxon>Pteromalinae</taxon>
        <taxon>Nasonia</taxon>
    </lineage>
</organism>
<feature type="transmembrane region" description="Helical" evidence="11">
    <location>
        <begin position="963"/>
        <end position="984"/>
    </location>
</feature>
<evidence type="ECO:0000259" key="12">
    <source>
        <dbReference type="PROSITE" id="PS50893"/>
    </source>
</evidence>
<dbReference type="GO" id="GO:0016020">
    <property type="term" value="C:membrane"/>
    <property type="evidence" value="ECO:0007669"/>
    <property type="project" value="UniProtKB-SubCell"/>
</dbReference>
<evidence type="ECO:0000313" key="14">
    <source>
        <dbReference type="EnsemblMetazoa" id="XP_031787355"/>
    </source>
</evidence>
<dbReference type="InterPro" id="IPR003439">
    <property type="entry name" value="ABC_transporter-like_ATP-bd"/>
</dbReference>
<keyword evidence="9 11" id="KW-0472">Membrane</keyword>
<evidence type="ECO:0000256" key="2">
    <source>
        <dbReference type="ARBA" id="ARBA00009726"/>
    </source>
</evidence>
<keyword evidence="4 11" id="KW-0812">Transmembrane</keyword>
<feature type="region of interest" description="Disordered" evidence="10">
    <location>
        <begin position="748"/>
        <end position="770"/>
    </location>
</feature>
<dbReference type="GO" id="GO:0016887">
    <property type="term" value="F:ATP hydrolysis activity"/>
    <property type="evidence" value="ECO:0007669"/>
    <property type="project" value="InterPro"/>
</dbReference>
<feature type="transmembrane region" description="Helical" evidence="11">
    <location>
        <begin position="704"/>
        <end position="728"/>
    </location>
</feature>
<dbReference type="PANTHER" id="PTHR24223:SF456">
    <property type="entry name" value="MULTIDRUG RESISTANCE-ASSOCIATED PROTEIN LETHAL(2)03659"/>
    <property type="match status" value="1"/>
</dbReference>
<evidence type="ECO:0008006" key="16">
    <source>
        <dbReference type="Google" id="ProtNLM"/>
    </source>
</evidence>
<keyword evidence="3" id="KW-0813">Transport</keyword>
<dbReference type="Gene3D" id="1.20.1560.10">
    <property type="entry name" value="ABC transporter type 1, transmembrane domain"/>
    <property type="match status" value="2"/>
</dbReference>
<dbReference type="GeneID" id="100120763"/>
<dbReference type="FunFam" id="3.40.50.300:FF:000163">
    <property type="entry name" value="Multidrug resistance-associated protein member 4"/>
    <property type="match status" value="1"/>
</dbReference>
<feature type="transmembrane region" description="Helical" evidence="11">
    <location>
        <begin position="200"/>
        <end position="222"/>
    </location>
</feature>
<dbReference type="InterPro" id="IPR050173">
    <property type="entry name" value="ABC_transporter_C-like"/>
</dbReference>
<dbReference type="InterPro" id="IPR044746">
    <property type="entry name" value="ABCC_6TM_D1"/>
</dbReference>
<dbReference type="Gene3D" id="3.40.50.300">
    <property type="entry name" value="P-loop containing nucleotide triphosphate hydrolases"/>
    <property type="match status" value="2"/>
</dbReference>
<dbReference type="FunFam" id="1.20.1560.10:FF:000026">
    <property type="entry name" value="Multidrug resistance-associated protein lethal(2)03659"/>
    <property type="match status" value="1"/>
</dbReference>
<accession>A0A7M7QJ31</accession>
<dbReference type="InterPro" id="IPR003593">
    <property type="entry name" value="AAA+_ATPase"/>
</dbReference>
<dbReference type="OMA" id="IRMVFIN"/>
<dbReference type="InterPro" id="IPR011527">
    <property type="entry name" value="ABC1_TM_dom"/>
</dbReference>
<dbReference type="CDD" id="cd18579">
    <property type="entry name" value="ABC_6TM_ABCC_D1"/>
    <property type="match status" value="1"/>
</dbReference>
<keyword evidence="8 11" id="KW-1133">Transmembrane helix</keyword>
<comment type="subcellular location">
    <subcellularLocation>
        <location evidence="1">Membrane</location>
        <topology evidence="1">Multi-pass membrane protein</topology>
    </subcellularLocation>
</comment>
<evidence type="ECO:0000313" key="15">
    <source>
        <dbReference type="Proteomes" id="UP000002358"/>
    </source>
</evidence>
<sequence length="1321" mass="149894">MNTATAESNPNPQERDNFFSNLFYWWTRHIYKKGYRRALALSDLYDPLELDRASYLGDRLETQWNTQVYKGAKSLNLAKIIFFTFQREFILGAVKQIFELAVMFGFPILLGLLLRCFSDETKTSRETLMWSFFLIVFEFMKTIIGNHKRYSLMHLGGRVRVALSTLIYRKTLRLSKTAIGNTTSGKIVNLLANDITRLDYALVNINLLWTMPFCLVIIGIVLYTRGGWSALAGMLAIFILVPIQVYLTHLSNKYRKQSTQKTDERIQLLEEVISGIKIIKMYAWEKPFCALVATVRNLELGIIANSTYLRDICLTFNIFTSRIAFYCTIVAMVLMGEHLTVQKVFVMLPYYNILAEMVSEYCRALTNMTETKVSLERINGFLMLEEYAPRIFEELNESFKSLENGFTVYDEADEDFAIFNLTEENWAVNLQNLTAKWNLASTDNTLEDIDMKLEKGKLYAVIGMVGSGKSSLFSTFLKEINVVNGNLDVKGSLSYASQDPWVFGNTVRQNILFGSNFDQEKYNRTVDACCLTEDFTTLPDGDETLVGEKGVCLSGGQKSRINLARAVYRDADVYLLDDPLSAVDARVGKRLFEKCIKDYLNNKTRILATHQLQFIKHVDGIVLMNHGRAYFYSDYVELLLDFPEYNSLISTNQKSDTASKGLLTEHLPKQQNGHANGVKDNNPRTFEDAMEKSTETNENMIWKFYNAGTSVFFVTVMIFLFLLIQAFICSNDLFVLIFTDAEQTRFSNSSNTNGANSTGNAFTHNNHGSTRKEDLHPAQYYVNIYTALILSILIVGIIRALTYTTVCQRSSEVLHNRAFNAVVRTSLRFFNTNPSGSILSRFSQDVSIIDELLPRNLFESIQLILVSLGSVLIACIVNPIIVLPTMIVFALYCCMSIIFMKTSKHTKQLEGKTRAPLLTHLNETLNGISTIRVCKAEKILSKEFEKFEDLHTSASYCIHSCRCCYGLIVKLLSHALLTCVTFSFAISKDYFSGGRVGLAITQLFCVSTILCYGSIMSAEAEHQLMAVDRLREYSKLPEEDEKRVDSKKPREIPQKWPSTGFIEFNNMSMWYNKEEDKILKNLKFVIKPSEKVGIVGQTGAGKSSLIAALFRLAELEGAIEIDGIDTGSIPLQTLRSRLSIIPQDPVLFSGTLRRNLDPFDEFSSDAIWSALEQVEMKDTIQLSKAGLEYQVRNRGSNFSVGQRQLICLARAVLRKNRILVSDEATANVDPQTDSLIQRTIRTKFAQCTVITIAHRLNTIMDSDKVMVLDEGCLIEFDHPYNLLRDESSHFAALVRETGTAMHRHLFEIAERAYKVNYIELP</sequence>
<evidence type="ECO:0000259" key="13">
    <source>
        <dbReference type="PROSITE" id="PS50929"/>
    </source>
</evidence>
<dbReference type="SUPFAM" id="SSF90123">
    <property type="entry name" value="ABC transporter transmembrane region"/>
    <property type="match status" value="2"/>
</dbReference>
<dbReference type="PROSITE" id="PS00211">
    <property type="entry name" value="ABC_TRANSPORTER_1"/>
    <property type="match status" value="2"/>
</dbReference>
<name>A0A7M7QJ31_NASVI</name>
<dbReference type="CDD" id="cd03244">
    <property type="entry name" value="ABCC_MRP_domain2"/>
    <property type="match status" value="1"/>
</dbReference>
<dbReference type="InterPro" id="IPR027417">
    <property type="entry name" value="P-loop_NTPase"/>
</dbReference>